<evidence type="ECO:0000313" key="2">
    <source>
        <dbReference type="Proteomes" id="UP000004095"/>
    </source>
</evidence>
<dbReference type="Proteomes" id="UP000004095">
    <property type="component" value="Unassembled WGS sequence"/>
</dbReference>
<keyword evidence="2" id="KW-1185">Reference proteome</keyword>
<organism evidence="1 2">
    <name type="scientific">Microscilla marina ATCC 23134</name>
    <dbReference type="NCBI Taxonomy" id="313606"/>
    <lineage>
        <taxon>Bacteria</taxon>
        <taxon>Pseudomonadati</taxon>
        <taxon>Bacteroidota</taxon>
        <taxon>Cytophagia</taxon>
        <taxon>Cytophagales</taxon>
        <taxon>Microscillaceae</taxon>
        <taxon>Microscilla</taxon>
    </lineage>
</organism>
<protein>
    <recommendedName>
        <fullName evidence="3">DinB-like domain-containing protein</fullName>
    </recommendedName>
</protein>
<dbReference type="RefSeq" id="WP_002705598.1">
    <property type="nucleotide sequence ID" value="NZ_AAWS01000084.1"/>
</dbReference>
<dbReference type="InterPro" id="IPR034660">
    <property type="entry name" value="DinB/YfiT-like"/>
</dbReference>
<dbReference type="OrthoDB" id="117483at2"/>
<sequence>MPESEKSWAGIWVRVQKKEKKIAYFDNMRDRKIRLNKWRTYMVEAEIDPSSDKIYFGGVCIGNGKFYFDNFEVLVENAQGEYQKIFIPNASFDNKVTSNAIPQWFEGTKEEKKVRVKEYTISSSETEKRQGKYALLIEGKGIRFTNYLIGSIKGYAPQIGTLITMLNNLSSRVASAVKNLSQKQIDWQEDERSNSIGALIIHLAATEAYYQVATFENREFNKEELLKWTAASSLGAKGSKTFKGKSIGYYLNICDEVRQKTLEKFKPLNDNWLAKTWNDGEMNNHFAWFHVMEHQANHLGQIYMIKKKLKQLGIE</sequence>
<dbReference type="InterPro" id="IPR007061">
    <property type="entry name" value="MST-like"/>
</dbReference>
<dbReference type="EMBL" id="AAWS01000084">
    <property type="protein sequence ID" value="EAY24069.1"/>
    <property type="molecule type" value="Genomic_DNA"/>
</dbReference>
<reference evidence="1 2" key="1">
    <citation type="submission" date="2007-01" db="EMBL/GenBank/DDBJ databases">
        <authorList>
            <person name="Haygood M."/>
            <person name="Podell S."/>
            <person name="Anderson C."/>
            <person name="Hopkinson B."/>
            <person name="Roe K."/>
            <person name="Barbeau K."/>
            <person name="Gaasterland T."/>
            <person name="Ferriera S."/>
            <person name="Johnson J."/>
            <person name="Kravitz S."/>
            <person name="Beeson K."/>
            <person name="Sutton G."/>
            <person name="Rogers Y.-H."/>
            <person name="Friedman R."/>
            <person name="Frazier M."/>
            <person name="Venter J.C."/>
        </authorList>
    </citation>
    <scope>NUCLEOTIDE SEQUENCE [LARGE SCALE GENOMIC DNA]</scope>
    <source>
        <strain evidence="1 2">ATCC 23134</strain>
    </source>
</reference>
<comment type="caution">
    <text evidence="1">The sequence shown here is derived from an EMBL/GenBank/DDBJ whole genome shotgun (WGS) entry which is preliminary data.</text>
</comment>
<dbReference type="SUPFAM" id="SSF109854">
    <property type="entry name" value="DinB/YfiT-like putative metalloenzymes"/>
    <property type="match status" value="1"/>
</dbReference>
<gene>
    <name evidence="1" type="ORF">M23134_01553</name>
</gene>
<dbReference type="eggNOG" id="COG2318">
    <property type="taxonomic scope" value="Bacteria"/>
</dbReference>
<name>A1ZZY1_MICM2</name>
<evidence type="ECO:0008006" key="3">
    <source>
        <dbReference type="Google" id="ProtNLM"/>
    </source>
</evidence>
<proteinExistence type="predicted"/>
<dbReference type="Gene3D" id="1.20.120.450">
    <property type="entry name" value="dinb family like domain"/>
    <property type="match status" value="1"/>
</dbReference>
<dbReference type="AlphaFoldDB" id="A1ZZY1"/>
<accession>A1ZZY1</accession>
<dbReference type="Pfam" id="PF04978">
    <property type="entry name" value="MST"/>
    <property type="match status" value="1"/>
</dbReference>
<evidence type="ECO:0000313" key="1">
    <source>
        <dbReference type="EMBL" id="EAY24069.1"/>
    </source>
</evidence>